<dbReference type="RefSeq" id="WP_220231063.1">
    <property type="nucleotide sequence ID" value="NZ_JAICBX010000006.1"/>
</dbReference>
<dbReference type="Pfam" id="PF13411">
    <property type="entry name" value="MerR_1"/>
    <property type="match status" value="1"/>
</dbReference>
<dbReference type="Proteomes" id="UP001196509">
    <property type="component" value="Unassembled WGS sequence"/>
</dbReference>
<organism evidence="2 3">
    <name type="scientific">Flavimaribacter sediminis</name>
    <dbReference type="NCBI Taxonomy" id="2865987"/>
    <lineage>
        <taxon>Bacteria</taxon>
        <taxon>Pseudomonadati</taxon>
        <taxon>Pseudomonadota</taxon>
        <taxon>Alphaproteobacteria</taxon>
        <taxon>Hyphomicrobiales</taxon>
        <taxon>Rhizobiaceae</taxon>
        <taxon>Flavimaribacter</taxon>
    </lineage>
</organism>
<dbReference type="SUPFAM" id="SSF46955">
    <property type="entry name" value="Putative DNA-binding domain"/>
    <property type="match status" value="1"/>
</dbReference>
<comment type="caution">
    <text evidence="2">The sequence shown here is derived from an EMBL/GenBank/DDBJ whole genome shotgun (WGS) entry which is preliminary data.</text>
</comment>
<dbReference type="GO" id="GO:0006355">
    <property type="term" value="P:regulation of DNA-templated transcription"/>
    <property type="evidence" value="ECO:0007669"/>
    <property type="project" value="InterPro"/>
</dbReference>
<dbReference type="PANTHER" id="PTHR34849">
    <property type="entry name" value="SSL5025 PROTEIN"/>
    <property type="match status" value="1"/>
</dbReference>
<dbReference type="GO" id="GO:0003677">
    <property type="term" value="F:DNA binding"/>
    <property type="evidence" value="ECO:0007669"/>
    <property type="project" value="InterPro"/>
</dbReference>
<dbReference type="Gene3D" id="1.10.1660.10">
    <property type="match status" value="1"/>
</dbReference>
<evidence type="ECO:0000313" key="3">
    <source>
        <dbReference type="Proteomes" id="UP001196509"/>
    </source>
</evidence>
<accession>A0AAE3D414</accession>
<dbReference type="SUPFAM" id="SSF46689">
    <property type="entry name" value="Homeodomain-like"/>
    <property type="match status" value="1"/>
</dbReference>
<evidence type="ECO:0000313" key="2">
    <source>
        <dbReference type="EMBL" id="MBW8640326.1"/>
    </source>
</evidence>
<dbReference type="AlphaFoldDB" id="A0AAE3D414"/>
<dbReference type="InterPro" id="IPR000551">
    <property type="entry name" value="MerR-type_HTH_dom"/>
</dbReference>
<dbReference type="Pfam" id="PF04255">
    <property type="entry name" value="DUF433"/>
    <property type="match status" value="1"/>
</dbReference>
<sequence length="214" mass="24657">MADSTNIISAFSEEHVERLTGVSKQQLRYWDRTDFYRPEMSDDNRRVAFSRIYSFRDIVQLRILNVLRNQYNVPLQHLRKVSQELSYLSEDKWTATELFVLNRRVIFAEPGTEKYREIVSGQYIIGLPLRTVVSDTREAVAQLSKREPSDMGQIEKKRNVSRNAAVIAGTRIPVSTIVEFHKAGYSPEQIIKEYPSLTKADVEAAIKFEGRNAA</sequence>
<dbReference type="EMBL" id="JAICBX010000006">
    <property type="protein sequence ID" value="MBW8640326.1"/>
    <property type="molecule type" value="Genomic_DNA"/>
</dbReference>
<dbReference type="InterPro" id="IPR007367">
    <property type="entry name" value="DUF433"/>
</dbReference>
<dbReference type="InterPro" id="IPR009061">
    <property type="entry name" value="DNA-bd_dom_put_sf"/>
</dbReference>
<feature type="domain" description="HTH merR-type" evidence="1">
    <location>
        <begin position="15"/>
        <end position="84"/>
    </location>
</feature>
<keyword evidence="3" id="KW-1185">Reference proteome</keyword>
<dbReference type="InterPro" id="IPR009057">
    <property type="entry name" value="Homeodomain-like_sf"/>
</dbReference>
<proteinExistence type="predicted"/>
<reference evidence="2" key="1">
    <citation type="submission" date="2021-08" db="EMBL/GenBank/DDBJ databases">
        <title>Hoeflea bacterium WL0058 sp. nov., isolated from the sediment.</title>
        <authorList>
            <person name="Wang L."/>
            <person name="Zhang D."/>
        </authorList>
    </citation>
    <scope>NUCLEOTIDE SEQUENCE</scope>
    <source>
        <strain evidence="2">WL0058</strain>
    </source>
</reference>
<name>A0AAE3D414_9HYPH</name>
<dbReference type="InterPro" id="IPR036388">
    <property type="entry name" value="WH-like_DNA-bd_sf"/>
</dbReference>
<evidence type="ECO:0000259" key="1">
    <source>
        <dbReference type="Pfam" id="PF13411"/>
    </source>
</evidence>
<protein>
    <submittedName>
        <fullName evidence="2">DUF433 domain-containing protein</fullName>
    </submittedName>
</protein>
<dbReference type="PANTHER" id="PTHR34849:SF3">
    <property type="entry name" value="SSR2962 PROTEIN"/>
    <property type="match status" value="1"/>
</dbReference>
<dbReference type="Gene3D" id="1.10.10.10">
    <property type="entry name" value="Winged helix-like DNA-binding domain superfamily/Winged helix DNA-binding domain"/>
    <property type="match status" value="1"/>
</dbReference>
<gene>
    <name evidence="2" type="ORF">K1W69_24250</name>
</gene>